<feature type="domain" description="Peptidase MA-like" evidence="2">
    <location>
        <begin position="135"/>
        <end position="280"/>
    </location>
</feature>
<gene>
    <name evidence="3" type="ORF">SAMN05421753_10359</name>
</gene>
<dbReference type="RefSeq" id="WP_175517132.1">
    <property type="nucleotide sequence ID" value="NZ_FOQD01000003.1"/>
</dbReference>
<dbReference type="AlphaFoldDB" id="A0A1I3D1R9"/>
<dbReference type="EMBL" id="FOQD01000003">
    <property type="protein sequence ID" value="SFH80734.1"/>
    <property type="molecule type" value="Genomic_DNA"/>
</dbReference>
<evidence type="ECO:0000313" key="3">
    <source>
        <dbReference type="EMBL" id="SFH80734.1"/>
    </source>
</evidence>
<accession>A0A1I3D1R9</accession>
<proteinExistence type="predicted"/>
<dbReference type="PROSITE" id="PS51257">
    <property type="entry name" value="PROKAR_LIPOPROTEIN"/>
    <property type="match status" value="1"/>
</dbReference>
<dbReference type="STRING" id="1576369.SAMN05421753_10359"/>
<protein>
    <submittedName>
        <fullName evidence="3">Peptidase MA superfamily protein</fullName>
    </submittedName>
</protein>
<name>A0A1I3D1R9_9PLAN</name>
<feature type="signal peptide" evidence="1">
    <location>
        <begin position="1"/>
        <end position="24"/>
    </location>
</feature>
<keyword evidence="1" id="KW-0732">Signal</keyword>
<organism evidence="3 4">
    <name type="scientific">Planctomicrobium piriforme</name>
    <dbReference type="NCBI Taxonomy" id="1576369"/>
    <lineage>
        <taxon>Bacteria</taxon>
        <taxon>Pseudomonadati</taxon>
        <taxon>Planctomycetota</taxon>
        <taxon>Planctomycetia</taxon>
        <taxon>Planctomycetales</taxon>
        <taxon>Planctomycetaceae</taxon>
        <taxon>Planctomicrobium</taxon>
    </lineage>
</organism>
<feature type="chain" id="PRO_5011549636" evidence="1">
    <location>
        <begin position="25"/>
        <end position="311"/>
    </location>
</feature>
<evidence type="ECO:0000259" key="2">
    <source>
        <dbReference type="Pfam" id="PF13485"/>
    </source>
</evidence>
<evidence type="ECO:0000313" key="4">
    <source>
        <dbReference type="Proteomes" id="UP000199518"/>
    </source>
</evidence>
<reference evidence="4" key="1">
    <citation type="submission" date="2016-10" db="EMBL/GenBank/DDBJ databases">
        <authorList>
            <person name="Varghese N."/>
            <person name="Submissions S."/>
        </authorList>
    </citation>
    <scope>NUCLEOTIDE SEQUENCE [LARGE SCALE GENOMIC DNA]</scope>
    <source>
        <strain evidence="4">DSM 26348</strain>
    </source>
</reference>
<dbReference type="Pfam" id="PF13485">
    <property type="entry name" value="Peptidase_MA_2"/>
    <property type="match status" value="1"/>
</dbReference>
<sequence length="311" mass="34667">MRNGLTTTAALVLACLLFAPELIADDSLKSTIIRRSFQRGEWSIAETERFQVWTKSSLSEAAAIAQQCERLRSELPNRVAVLNEKGESPAWLAPCTVVVHPSQSDYIRHFPQESKAAVGCSTVTTDNGRVIFRRIDLRADASSWRENALPHELTHVLLADLFIEHPLPAWLNEGLAMLAEDDALRSRRHAVLLRALSDNQLPTLKTLLTLHPASRQVNSDVAYAASHSLVCYLADRHGTEKLVEFAEHLAARDCDQALRTVYGETDGIAGLEQAWRGQLQNQQFVTDTISNHDAFLASVRTSRLNRDLIKN</sequence>
<dbReference type="InterPro" id="IPR039568">
    <property type="entry name" value="Peptidase_MA-like_dom"/>
</dbReference>
<evidence type="ECO:0000256" key="1">
    <source>
        <dbReference type="SAM" id="SignalP"/>
    </source>
</evidence>
<keyword evidence="4" id="KW-1185">Reference proteome</keyword>
<dbReference type="Proteomes" id="UP000199518">
    <property type="component" value="Unassembled WGS sequence"/>
</dbReference>